<reference evidence="2 3" key="1">
    <citation type="journal article" date="2013" name="Genome Biol.">
        <title>Comparative genomics of the core and accessory genomes of 48 Sinorhizobium strains comprising five genospecies.</title>
        <authorList>
            <person name="Sugawara M."/>
            <person name="Epstein B."/>
            <person name="Badgley B.D."/>
            <person name="Unno T."/>
            <person name="Xu L."/>
            <person name="Reese J."/>
            <person name="Gyaneshwar P."/>
            <person name="Denny R."/>
            <person name="Mudge J."/>
            <person name="Bharti A.K."/>
            <person name="Farmer A.D."/>
            <person name="May G.D."/>
            <person name="Woodward J.E."/>
            <person name="Medigue C."/>
            <person name="Vallenet D."/>
            <person name="Lajus A."/>
            <person name="Rouy Z."/>
            <person name="Martinez-Vaz B."/>
            <person name="Tiffin P."/>
            <person name="Young N.D."/>
            <person name="Sadowsky M.J."/>
        </authorList>
    </citation>
    <scope>NUCLEOTIDE SEQUENCE [LARGE SCALE GENOMIC DNA]</scope>
    <source>
        <strain evidence="2 3">N6B1</strain>
    </source>
</reference>
<evidence type="ECO:0000259" key="1">
    <source>
        <dbReference type="Pfam" id="PF06568"/>
    </source>
</evidence>
<name>A0A222I5N1_RHIML</name>
<evidence type="ECO:0000313" key="2">
    <source>
        <dbReference type="EMBL" id="MQW33103.1"/>
    </source>
</evidence>
<accession>A0A222I5N1</accession>
<dbReference type="AlphaFoldDB" id="A0A222I5N1"/>
<organism evidence="2 3">
    <name type="scientific">Rhizobium meliloti</name>
    <name type="common">Ensifer meliloti</name>
    <name type="synonym">Sinorhizobium meliloti</name>
    <dbReference type="NCBI Taxonomy" id="382"/>
    <lineage>
        <taxon>Bacteria</taxon>
        <taxon>Pseudomonadati</taxon>
        <taxon>Pseudomonadota</taxon>
        <taxon>Alphaproteobacteria</taxon>
        <taxon>Hyphomicrobiales</taxon>
        <taxon>Rhizobiaceae</taxon>
        <taxon>Sinorhizobium/Ensifer group</taxon>
        <taxon>Sinorhizobium</taxon>
    </lineage>
</organism>
<proteinExistence type="predicted"/>
<dbReference type="SMR" id="A0A222I5N1"/>
<dbReference type="GeneID" id="61610979"/>
<dbReference type="Pfam" id="PF06568">
    <property type="entry name" value="YjiS-like"/>
    <property type="match status" value="1"/>
</dbReference>
<dbReference type="InterPro" id="IPR009506">
    <property type="entry name" value="YjiS-like"/>
</dbReference>
<dbReference type="EMBL" id="WISR01000100">
    <property type="protein sequence ID" value="MQW33103.1"/>
    <property type="molecule type" value="Genomic_DNA"/>
</dbReference>
<evidence type="ECO:0000313" key="3">
    <source>
        <dbReference type="Proteomes" id="UP000429484"/>
    </source>
</evidence>
<comment type="caution">
    <text evidence="2">The sequence shown here is derived from an EMBL/GenBank/DDBJ whole genome shotgun (WGS) entry which is preliminary data.</text>
</comment>
<sequence length="45" mass="5202">MKIRQKITEYVKMRRAVRELNALDDHALSDIGISRSQIQAAVYGR</sequence>
<protein>
    <submittedName>
        <fullName evidence="2">DUF1127 domain-containing protein</fullName>
    </submittedName>
</protein>
<dbReference type="RefSeq" id="WP_003533421.1">
    <property type="nucleotide sequence ID" value="NZ_BJNJ01000038.1"/>
</dbReference>
<feature type="domain" description="YjiS-like" evidence="1">
    <location>
        <begin position="3"/>
        <end position="39"/>
    </location>
</feature>
<dbReference type="Proteomes" id="UP000429484">
    <property type="component" value="Unassembled WGS sequence"/>
</dbReference>
<gene>
    <name evidence="2" type="ORF">GHK53_09890</name>
</gene>